<feature type="domain" description="N-acetyltransferase" evidence="3">
    <location>
        <begin position="178"/>
        <end position="313"/>
    </location>
</feature>
<evidence type="ECO:0000259" key="3">
    <source>
        <dbReference type="PROSITE" id="PS51186"/>
    </source>
</evidence>
<dbReference type="PROSITE" id="PS51186">
    <property type="entry name" value="GNAT"/>
    <property type="match status" value="2"/>
</dbReference>
<evidence type="ECO:0000313" key="4">
    <source>
        <dbReference type="EMBL" id="PSR27048.1"/>
    </source>
</evidence>
<dbReference type="PANTHER" id="PTHR43877:SF1">
    <property type="entry name" value="ACETYLTRANSFERASE"/>
    <property type="match status" value="1"/>
</dbReference>
<evidence type="ECO:0000256" key="2">
    <source>
        <dbReference type="ARBA" id="ARBA00023315"/>
    </source>
</evidence>
<dbReference type="PANTHER" id="PTHR43877">
    <property type="entry name" value="AMINOALKYLPHOSPHONATE N-ACETYLTRANSFERASE-RELATED-RELATED"/>
    <property type="match status" value="1"/>
</dbReference>
<dbReference type="GO" id="GO:0016747">
    <property type="term" value="F:acyltransferase activity, transferring groups other than amino-acyl groups"/>
    <property type="evidence" value="ECO:0007669"/>
    <property type="project" value="InterPro"/>
</dbReference>
<dbReference type="Gene3D" id="3.40.630.30">
    <property type="match status" value="2"/>
</dbReference>
<gene>
    <name evidence="4" type="ORF">C7B47_09055</name>
</gene>
<keyword evidence="2" id="KW-0012">Acyltransferase</keyword>
<dbReference type="InterPro" id="IPR016181">
    <property type="entry name" value="Acyl_CoA_acyltransferase"/>
</dbReference>
<dbReference type="Pfam" id="PF00583">
    <property type="entry name" value="Acetyltransf_1"/>
    <property type="match status" value="1"/>
</dbReference>
<name>A0A2T2WXT6_SULTH</name>
<feature type="domain" description="N-acetyltransferase" evidence="3">
    <location>
        <begin position="1"/>
        <end position="158"/>
    </location>
</feature>
<reference evidence="4 5" key="1">
    <citation type="journal article" date="2014" name="BMC Genomics">
        <title>Comparison of environmental and isolate Sulfobacillus genomes reveals diverse carbon, sulfur, nitrogen, and hydrogen metabolisms.</title>
        <authorList>
            <person name="Justice N.B."/>
            <person name="Norman A."/>
            <person name="Brown C.T."/>
            <person name="Singh A."/>
            <person name="Thomas B.C."/>
            <person name="Banfield J.F."/>
        </authorList>
    </citation>
    <scope>NUCLEOTIDE SEQUENCE [LARGE SCALE GENOMIC DNA]</scope>
    <source>
        <strain evidence="4">AMDSBA5</strain>
    </source>
</reference>
<keyword evidence="1 4" id="KW-0808">Transferase</keyword>
<proteinExistence type="predicted"/>
<dbReference type="InterPro" id="IPR050832">
    <property type="entry name" value="Bact_Acetyltransf"/>
</dbReference>
<dbReference type="AlphaFoldDB" id="A0A2T2WXT6"/>
<dbReference type="CDD" id="cd04301">
    <property type="entry name" value="NAT_SF"/>
    <property type="match status" value="2"/>
</dbReference>
<evidence type="ECO:0000313" key="5">
    <source>
        <dbReference type="Proteomes" id="UP000242705"/>
    </source>
</evidence>
<dbReference type="Pfam" id="PF13508">
    <property type="entry name" value="Acetyltransf_7"/>
    <property type="match status" value="1"/>
</dbReference>
<dbReference type="InterPro" id="IPR000182">
    <property type="entry name" value="GNAT_dom"/>
</dbReference>
<organism evidence="4 5">
    <name type="scientific">Sulfobacillus thermosulfidooxidans</name>
    <dbReference type="NCBI Taxonomy" id="28034"/>
    <lineage>
        <taxon>Bacteria</taxon>
        <taxon>Bacillati</taxon>
        <taxon>Bacillota</taxon>
        <taxon>Clostridia</taxon>
        <taxon>Eubacteriales</taxon>
        <taxon>Clostridiales Family XVII. Incertae Sedis</taxon>
        <taxon>Sulfobacillus</taxon>
    </lineage>
</organism>
<dbReference type="SUPFAM" id="SSF55729">
    <property type="entry name" value="Acyl-CoA N-acyltransferases (Nat)"/>
    <property type="match status" value="2"/>
</dbReference>
<dbReference type="Proteomes" id="UP000242705">
    <property type="component" value="Unassembled WGS sequence"/>
</dbReference>
<accession>A0A2T2WXT6</accession>
<protein>
    <submittedName>
        <fullName evidence="4">GNAT family N-acetyltransferase</fullName>
    </submittedName>
</protein>
<evidence type="ECO:0000256" key="1">
    <source>
        <dbReference type="ARBA" id="ARBA00022679"/>
    </source>
</evidence>
<comment type="caution">
    <text evidence="4">The sequence shown here is derived from an EMBL/GenBank/DDBJ whole genome shotgun (WGS) entry which is preliminary data.</text>
</comment>
<dbReference type="EMBL" id="PXYX01000016">
    <property type="protein sequence ID" value="PSR27048.1"/>
    <property type="molecule type" value="Genomic_DNA"/>
</dbReference>
<sequence length="318" mass="36681">MLIRCYRPGDEALLVDVWNQTLPQDGITLKRFTQKVLLDPNFCPQGLWVAEHDGELVGWILAVIDHQNTSHQSGDQGWITTFGVSPPYQKLGIAHQLWEHAEQYFLSHHRHKVMFAAYAPNYFLPGLDANRYPRAYDWLLHHGFSVLYSPVAMDKNLVDFCVPEDVCLKQQELEQQGFFVHPLKSSQIWPLLSFLHQEFDRDWERAVRTALLGSLSLSQIWVVAQDDQIVGFAMYGGYEDIAERFGPFGVAKALRGHHLGKVLLYRTLEAMQRQGLHSAWFLWTGEREPAGHLYLRTGFTITRRFHVMVKTLSPKRTP</sequence>